<reference evidence="5 6" key="1">
    <citation type="submission" date="2024-03" db="EMBL/GenBank/DDBJ databases">
        <title>Community enrichment and isolation of bacterial strains for fucoidan degradation.</title>
        <authorList>
            <person name="Sichert A."/>
        </authorList>
    </citation>
    <scope>NUCLEOTIDE SEQUENCE [LARGE SCALE GENOMIC DNA]</scope>
    <source>
        <strain evidence="5 6">AS81</strain>
    </source>
</reference>
<dbReference type="InterPro" id="IPR020583">
    <property type="entry name" value="Inositol_monoP_metal-BS"/>
</dbReference>
<evidence type="ECO:0000313" key="5">
    <source>
        <dbReference type="EMBL" id="MEM5552551.1"/>
    </source>
</evidence>
<dbReference type="PROSITE" id="PS00629">
    <property type="entry name" value="IMP_1"/>
    <property type="match status" value="1"/>
</dbReference>
<dbReference type="PANTHER" id="PTHR20854">
    <property type="entry name" value="INOSITOL MONOPHOSPHATASE"/>
    <property type="match status" value="1"/>
</dbReference>
<proteinExistence type="inferred from homology"/>
<comment type="similarity">
    <text evidence="1">Belongs to the inositol monophosphatase superfamily.</text>
</comment>
<evidence type="ECO:0000256" key="1">
    <source>
        <dbReference type="ARBA" id="ARBA00009759"/>
    </source>
</evidence>
<keyword evidence="6" id="KW-1185">Reference proteome</keyword>
<dbReference type="Gene3D" id="3.40.190.80">
    <property type="match status" value="1"/>
</dbReference>
<dbReference type="SUPFAM" id="SSF56655">
    <property type="entry name" value="Carbohydrate phosphatase"/>
    <property type="match status" value="1"/>
</dbReference>
<dbReference type="Gene3D" id="3.30.540.10">
    <property type="entry name" value="Fructose-1,6-Bisphosphatase, subunit A, domain 1"/>
    <property type="match status" value="1"/>
</dbReference>
<accession>A0ABU9U686</accession>
<organism evidence="5 6">
    <name type="scientific">Pseudoalteromonas neustonica</name>
    <dbReference type="NCBI Taxonomy" id="1840331"/>
    <lineage>
        <taxon>Bacteria</taxon>
        <taxon>Pseudomonadati</taxon>
        <taxon>Pseudomonadota</taxon>
        <taxon>Gammaproteobacteria</taxon>
        <taxon>Alteromonadales</taxon>
        <taxon>Pseudoalteromonadaceae</taxon>
        <taxon>Pseudoalteromonas</taxon>
    </lineage>
</organism>
<comment type="caution">
    <text evidence="5">The sequence shown here is derived from an EMBL/GenBank/DDBJ whole genome shotgun (WGS) entry which is preliminary data.</text>
</comment>
<keyword evidence="3" id="KW-0378">Hydrolase</keyword>
<dbReference type="EMBL" id="JBBMQU010000041">
    <property type="protein sequence ID" value="MEM5552551.1"/>
    <property type="molecule type" value="Genomic_DNA"/>
</dbReference>
<evidence type="ECO:0000256" key="2">
    <source>
        <dbReference type="ARBA" id="ARBA00022723"/>
    </source>
</evidence>
<sequence>MYEDLMFKVLKIAKDASNMIEASKKNAKFSLKNDSSYVSEVDISVEKFISLNLKSIDPNTPVYGEELGSEGVESEDTYWLIDPIDGTAWYKMGIPVYGSLISLIKNGEPVIGCISLPGINKVCYAFEGGGCFVEEYDKSEKVPTESSVVNHIKDATISASGIHGTSTWLENGSTPWELQRIFKDAKLFKFTGDCIQHVQVILGQVDAAIDTIMKPWDSAALIICLRESGSVVMNLHGCTNNLIFSETLLSASSEELALEIVEKIKPLAR</sequence>
<name>A0ABU9U686_9GAMM</name>
<dbReference type="Pfam" id="PF00459">
    <property type="entry name" value="Inositol_P"/>
    <property type="match status" value="1"/>
</dbReference>
<dbReference type="PANTHER" id="PTHR20854:SF4">
    <property type="entry name" value="INOSITOL-1-MONOPHOSPHATASE-RELATED"/>
    <property type="match status" value="1"/>
</dbReference>
<evidence type="ECO:0000313" key="6">
    <source>
        <dbReference type="Proteomes" id="UP001388366"/>
    </source>
</evidence>
<dbReference type="Proteomes" id="UP001388366">
    <property type="component" value="Unassembled WGS sequence"/>
</dbReference>
<evidence type="ECO:0000256" key="4">
    <source>
        <dbReference type="ARBA" id="ARBA00022842"/>
    </source>
</evidence>
<protein>
    <submittedName>
        <fullName evidence="5">Inositol monophosphatase family protein</fullName>
    </submittedName>
</protein>
<dbReference type="RefSeq" id="WP_054205788.1">
    <property type="nucleotide sequence ID" value="NZ_BDDS01000016.1"/>
</dbReference>
<keyword evidence="4" id="KW-0460">Magnesium</keyword>
<keyword evidence="2" id="KW-0479">Metal-binding</keyword>
<evidence type="ECO:0000256" key="3">
    <source>
        <dbReference type="ARBA" id="ARBA00022801"/>
    </source>
</evidence>
<dbReference type="PRINTS" id="PR00377">
    <property type="entry name" value="IMPHPHTASES"/>
</dbReference>
<gene>
    <name evidence="5" type="ORF">WNY63_17640</name>
</gene>
<dbReference type="InterPro" id="IPR000760">
    <property type="entry name" value="Inositol_monophosphatase-like"/>
</dbReference>